<organism evidence="2 3">
    <name type="scientific">Oceanobacillus polygoni</name>
    <dbReference type="NCBI Taxonomy" id="1235259"/>
    <lineage>
        <taxon>Bacteria</taxon>
        <taxon>Bacillati</taxon>
        <taxon>Bacillota</taxon>
        <taxon>Bacilli</taxon>
        <taxon>Bacillales</taxon>
        <taxon>Bacillaceae</taxon>
        <taxon>Oceanobacillus</taxon>
    </lineage>
</organism>
<evidence type="ECO:0000313" key="2">
    <source>
        <dbReference type="EMBL" id="MBP2075891.1"/>
    </source>
</evidence>
<feature type="transmembrane region" description="Helical" evidence="1">
    <location>
        <begin position="12"/>
        <end position="31"/>
    </location>
</feature>
<protein>
    <submittedName>
        <fullName evidence="2">Uncharacterized protein</fullName>
    </submittedName>
</protein>
<reference evidence="2" key="1">
    <citation type="submission" date="2021-03" db="EMBL/GenBank/DDBJ databases">
        <title>Genomic Encyclopedia of Type Strains, Phase IV (KMG-IV): sequencing the most valuable type-strain genomes for metagenomic binning, comparative biology and taxonomic classification.</title>
        <authorList>
            <person name="Goeker M."/>
        </authorList>
    </citation>
    <scope>NUCLEOTIDE SEQUENCE</scope>
    <source>
        <strain evidence="2">DSM 107338</strain>
    </source>
</reference>
<dbReference type="EMBL" id="JAGGMB010000001">
    <property type="protein sequence ID" value="MBP2075891.1"/>
    <property type="molecule type" value="Genomic_DNA"/>
</dbReference>
<evidence type="ECO:0000313" key="3">
    <source>
        <dbReference type="Proteomes" id="UP001138793"/>
    </source>
</evidence>
<dbReference type="AlphaFoldDB" id="A0A9X0YPX1"/>
<dbReference type="Proteomes" id="UP001138793">
    <property type="component" value="Unassembled WGS sequence"/>
</dbReference>
<sequence>MDTVEPVLTTNHYYIAIMVLWALYFLSKIIFKILKLRKFTRHPYSPFYNLKLVYFSNIISVALDSIWSNKG</sequence>
<keyword evidence="1" id="KW-1133">Transmembrane helix</keyword>
<comment type="caution">
    <text evidence="2">The sequence shown here is derived from an EMBL/GenBank/DDBJ whole genome shotgun (WGS) entry which is preliminary data.</text>
</comment>
<gene>
    <name evidence="2" type="ORF">J2Z64_000102</name>
</gene>
<evidence type="ECO:0000256" key="1">
    <source>
        <dbReference type="SAM" id="Phobius"/>
    </source>
</evidence>
<keyword evidence="1" id="KW-0472">Membrane</keyword>
<keyword evidence="3" id="KW-1185">Reference proteome</keyword>
<accession>A0A9X0YPX1</accession>
<proteinExistence type="predicted"/>
<name>A0A9X0YPX1_9BACI</name>
<keyword evidence="1" id="KW-0812">Transmembrane</keyword>